<keyword evidence="7 19" id="KW-1003">Cell membrane</keyword>
<dbReference type="EMBL" id="CP023777">
    <property type="protein sequence ID" value="ATL46230.1"/>
    <property type="molecule type" value="Genomic_DNA"/>
</dbReference>
<dbReference type="GO" id="GO:0008818">
    <property type="term" value="F:cobalamin 5'-phosphate synthase activity"/>
    <property type="evidence" value="ECO:0007669"/>
    <property type="project" value="UniProtKB-UniRule"/>
</dbReference>
<dbReference type="UniPathway" id="UPA00148">
    <property type="reaction ID" value="UER00238"/>
</dbReference>
<comment type="pathway">
    <text evidence="3 19">Cofactor biosynthesis; adenosylcobalamin biosynthesis; adenosylcobalamin from cob(II)yrinate a,c-diamide: step 7/7.</text>
</comment>
<accession>A0A291QQJ8</accession>
<evidence type="ECO:0000256" key="13">
    <source>
        <dbReference type="ARBA" id="ARBA00023136"/>
    </source>
</evidence>
<evidence type="ECO:0000256" key="12">
    <source>
        <dbReference type="ARBA" id="ARBA00022989"/>
    </source>
</evidence>
<comment type="similarity">
    <text evidence="4 19">Belongs to the CobS family.</text>
</comment>
<keyword evidence="11 19" id="KW-0460">Magnesium</keyword>
<dbReference type="KEGG" id="cbae:COR50_03070"/>
<keyword evidence="10 19" id="KW-0812">Transmembrane</keyword>
<feature type="transmembrane region" description="Helical" evidence="19">
    <location>
        <begin position="204"/>
        <end position="220"/>
    </location>
</feature>
<evidence type="ECO:0000256" key="4">
    <source>
        <dbReference type="ARBA" id="ARBA00010561"/>
    </source>
</evidence>
<evidence type="ECO:0000256" key="5">
    <source>
        <dbReference type="ARBA" id="ARBA00013200"/>
    </source>
</evidence>
<feature type="transmembrane region" description="Helical" evidence="19">
    <location>
        <begin position="110"/>
        <end position="128"/>
    </location>
</feature>
<keyword evidence="8 19" id="KW-0169">Cobalamin biosynthesis</keyword>
<organism evidence="20 21">
    <name type="scientific">Chitinophaga caeni</name>
    <dbReference type="NCBI Taxonomy" id="2029983"/>
    <lineage>
        <taxon>Bacteria</taxon>
        <taxon>Pseudomonadati</taxon>
        <taxon>Bacteroidota</taxon>
        <taxon>Chitinophagia</taxon>
        <taxon>Chitinophagales</taxon>
        <taxon>Chitinophagaceae</taxon>
        <taxon>Chitinophaga</taxon>
    </lineage>
</organism>
<dbReference type="EC" id="2.7.8.26" evidence="5 19"/>
<evidence type="ECO:0000256" key="16">
    <source>
        <dbReference type="ARBA" id="ARBA00032853"/>
    </source>
</evidence>
<evidence type="ECO:0000256" key="17">
    <source>
        <dbReference type="ARBA" id="ARBA00048623"/>
    </source>
</evidence>
<reference evidence="20 21" key="1">
    <citation type="submission" date="2017-10" db="EMBL/GenBank/DDBJ databases">
        <title>Paenichitinophaga pekingensis gen. nov., sp. nov., isolated from activated sludge.</title>
        <authorList>
            <person name="Jin D."/>
            <person name="Kong X."/>
            <person name="Deng Y."/>
            <person name="Bai Z."/>
        </authorList>
    </citation>
    <scope>NUCLEOTIDE SEQUENCE [LARGE SCALE GENOMIC DNA]</scope>
    <source>
        <strain evidence="20 21">13</strain>
    </source>
</reference>
<evidence type="ECO:0000256" key="2">
    <source>
        <dbReference type="ARBA" id="ARBA00004651"/>
    </source>
</evidence>
<evidence type="ECO:0000256" key="8">
    <source>
        <dbReference type="ARBA" id="ARBA00022573"/>
    </source>
</evidence>
<keyword evidence="9 19" id="KW-0808">Transferase</keyword>
<dbReference type="GO" id="GO:0051073">
    <property type="term" value="F:adenosylcobinamide-GDP ribazoletransferase activity"/>
    <property type="evidence" value="ECO:0007669"/>
    <property type="project" value="UniProtKB-UniRule"/>
</dbReference>
<feature type="transmembrane region" description="Helical" evidence="19">
    <location>
        <begin position="134"/>
        <end position="159"/>
    </location>
</feature>
<feature type="transmembrane region" description="Helical" evidence="19">
    <location>
        <begin position="180"/>
        <end position="198"/>
    </location>
</feature>
<gene>
    <name evidence="19" type="primary">cobS</name>
    <name evidence="20" type="ORF">COR50_03070</name>
</gene>
<evidence type="ECO:0000256" key="7">
    <source>
        <dbReference type="ARBA" id="ARBA00022475"/>
    </source>
</evidence>
<dbReference type="PANTHER" id="PTHR34148">
    <property type="entry name" value="ADENOSYLCOBINAMIDE-GDP RIBAZOLETRANSFERASE"/>
    <property type="match status" value="1"/>
</dbReference>
<dbReference type="InterPro" id="IPR003805">
    <property type="entry name" value="CobS"/>
</dbReference>
<evidence type="ECO:0000313" key="21">
    <source>
        <dbReference type="Proteomes" id="UP000220133"/>
    </source>
</evidence>
<evidence type="ECO:0000313" key="20">
    <source>
        <dbReference type="EMBL" id="ATL46230.1"/>
    </source>
</evidence>
<dbReference type="NCBIfam" id="NF001277">
    <property type="entry name" value="PRK00235.1-3"/>
    <property type="match status" value="1"/>
</dbReference>
<keyword evidence="21" id="KW-1185">Reference proteome</keyword>
<comment type="catalytic activity">
    <reaction evidence="18 19">
        <text>alpha-ribazole 5'-phosphate + adenosylcob(III)inamide-GDP = adenosylcob(III)alamin 5'-phosphate + GMP + H(+)</text>
        <dbReference type="Rhea" id="RHEA:23560"/>
        <dbReference type="ChEBI" id="CHEBI:15378"/>
        <dbReference type="ChEBI" id="CHEBI:57918"/>
        <dbReference type="ChEBI" id="CHEBI:58115"/>
        <dbReference type="ChEBI" id="CHEBI:60487"/>
        <dbReference type="ChEBI" id="CHEBI:60493"/>
        <dbReference type="EC" id="2.7.8.26"/>
    </reaction>
</comment>
<name>A0A291QQJ8_9BACT</name>
<dbReference type="HAMAP" id="MF_00719">
    <property type="entry name" value="CobS"/>
    <property type="match status" value="1"/>
</dbReference>
<dbReference type="Proteomes" id="UP000220133">
    <property type="component" value="Chromosome"/>
</dbReference>
<evidence type="ECO:0000256" key="19">
    <source>
        <dbReference type="HAMAP-Rule" id="MF_00719"/>
    </source>
</evidence>
<evidence type="ECO:0000256" key="9">
    <source>
        <dbReference type="ARBA" id="ARBA00022679"/>
    </source>
</evidence>
<comment type="catalytic activity">
    <reaction evidence="17 19">
        <text>alpha-ribazole + adenosylcob(III)inamide-GDP = adenosylcob(III)alamin + GMP + H(+)</text>
        <dbReference type="Rhea" id="RHEA:16049"/>
        <dbReference type="ChEBI" id="CHEBI:10329"/>
        <dbReference type="ChEBI" id="CHEBI:15378"/>
        <dbReference type="ChEBI" id="CHEBI:18408"/>
        <dbReference type="ChEBI" id="CHEBI:58115"/>
        <dbReference type="ChEBI" id="CHEBI:60487"/>
        <dbReference type="EC" id="2.7.8.26"/>
    </reaction>
</comment>
<dbReference type="RefSeq" id="WP_098192619.1">
    <property type="nucleotide sequence ID" value="NZ_CP023777.1"/>
</dbReference>
<comment type="subcellular location">
    <subcellularLocation>
        <location evidence="2 19">Cell membrane</location>
        <topology evidence="2 19">Multi-pass membrane protein</topology>
    </subcellularLocation>
</comment>
<dbReference type="AlphaFoldDB" id="A0A291QQJ8"/>
<keyword evidence="12 19" id="KW-1133">Transmembrane helix</keyword>
<evidence type="ECO:0000256" key="3">
    <source>
        <dbReference type="ARBA" id="ARBA00004663"/>
    </source>
</evidence>
<feature type="transmembrane region" description="Helical" evidence="19">
    <location>
        <begin position="62"/>
        <end position="80"/>
    </location>
</feature>
<evidence type="ECO:0000256" key="18">
    <source>
        <dbReference type="ARBA" id="ARBA00049504"/>
    </source>
</evidence>
<evidence type="ECO:0000256" key="10">
    <source>
        <dbReference type="ARBA" id="ARBA00022692"/>
    </source>
</evidence>
<dbReference type="GO" id="GO:0005886">
    <property type="term" value="C:plasma membrane"/>
    <property type="evidence" value="ECO:0007669"/>
    <property type="project" value="UniProtKB-SubCell"/>
</dbReference>
<evidence type="ECO:0000256" key="1">
    <source>
        <dbReference type="ARBA" id="ARBA00001946"/>
    </source>
</evidence>
<dbReference type="Pfam" id="PF02654">
    <property type="entry name" value="CobS"/>
    <property type="match status" value="1"/>
</dbReference>
<feature type="transmembrane region" description="Helical" evidence="19">
    <location>
        <begin position="37"/>
        <end position="56"/>
    </location>
</feature>
<evidence type="ECO:0000256" key="15">
    <source>
        <dbReference type="ARBA" id="ARBA00032605"/>
    </source>
</evidence>
<protein>
    <recommendedName>
        <fullName evidence="6 19">Adenosylcobinamide-GDP ribazoletransferase</fullName>
        <ecNumber evidence="5 19">2.7.8.26</ecNumber>
    </recommendedName>
    <alternativeName>
        <fullName evidence="16 19">Cobalamin synthase</fullName>
    </alternativeName>
    <alternativeName>
        <fullName evidence="15 19">Cobalamin-5'-phosphate synthase</fullName>
    </alternativeName>
</protein>
<dbReference type="GO" id="GO:0009236">
    <property type="term" value="P:cobalamin biosynthetic process"/>
    <property type="evidence" value="ECO:0007669"/>
    <property type="project" value="UniProtKB-UniRule"/>
</dbReference>
<comment type="cofactor">
    <cofactor evidence="1 19">
        <name>Mg(2+)</name>
        <dbReference type="ChEBI" id="CHEBI:18420"/>
    </cofactor>
</comment>
<dbReference type="PANTHER" id="PTHR34148:SF1">
    <property type="entry name" value="ADENOSYLCOBINAMIDE-GDP RIBAZOLETRANSFERASE"/>
    <property type="match status" value="1"/>
</dbReference>
<dbReference type="OrthoDB" id="9794626at2"/>
<evidence type="ECO:0000256" key="11">
    <source>
        <dbReference type="ARBA" id="ARBA00022842"/>
    </source>
</evidence>
<proteinExistence type="inferred from homology"/>
<keyword evidence="13 19" id="KW-0472">Membrane</keyword>
<comment type="function">
    <text evidence="14 19">Joins adenosylcobinamide-GDP and alpha-ribazole to generate adenosylcobalamin (Ado-cobalamin). Also synthesizes adenosylcobalamin 5'-phosphate from adenosylcobinamide-GDP and alpha-ribazole 5'-phosphate.</text>
</comment>
<sequence>MKKEFHYFLTALMYYTRIPVPLNIGHGTEMLNKATRYFPLIGYIIATIVGATFYLAQLVLPQTVSIILGIAAGIFATGAFHEDGFADTCDGFGGGWTKSKILDIMKDSRVGTFGMVGLSLVLLLKLFSLTSMPWQLVIMAVFVAHPLSRWLALTVVYSMQYVRENEDSKAKPIAKGMTHLEFTFASFFAFLPLAAMIYYFNCPALLLVMVPLFLARWYFVRLMRKWIGGYTGDCLGALQQAAETIIYLFFCYKGWQFIL</sequence>
<evidence type="ECO:0000256" key="14">
    <source>
        <dbReference type="ARBA" id="ARBA00025228"/>
    </source>
</evidence>
<evidence type="ECO:0000256" key="6">
    <source>
        <dbReference type="ARBA" id="ARBA00015850"/>
    </source>
</evidence>